<dbReference type="AlphaFoldDB" id="A0AAD1XZS7"/>
<name>A0AAD1XZS7_EUPCR</name>
<comment type="caution">
    <text evidence="1">The sequence shown here is derived from an EMBL/GenBank/DDBJ whole genome shotgun (WGS) entry which is preliminary data.</text>
</comment>
<dbReference type="EMBL" id="CAMPGE010023063">
    <property type="protein sequence ID" value="CAI2381040.1"/>
    <property type="molecule type" value="Genomic_DNA"/>
</dbReference>
<protein>
    <submittedName>
        <fullName evidence="1">Uncharacterized protein</fullName>
    </submittedName>
</protein>
<proteinExistence type="predicted"/>
<reference evidence="1" key="1">
    <citation type="submission" date="2023-07" db="EMBL/GenBank/DDBJ databases">
        <authorList>
            <consortium name="AG Swart"/>
            <person name="Singh M."/>
            <person name="Singh A."/>
            <person name="Seah K."/>
            <person name="Emmerich C."/>
        </authorList>
    </citation>
    <scope>NUCLEOTIDE SEQUENCE</scope>
    <source>
        <strain evidence="1">DP1</strain>
    </source>
</reference>
<sequence length="142" mass="16293">MFYKWRTHNEGKRMGTNNSGLGSTGIFMITQGNQGPDNDKIISLRPLGYYKGDKRDLNESLKKLQALNNNSLQNTNDSAIPTHLRKRDDYSDCELSLESDNEEEFEAEAIQYLEGLLRLEVPPVLIYIPTEKVMRQLILMNL</sequence>
<accession>A0AAD1XZS7</accession>
<gene>
    <name evidence="1" type="ORF">ECRASSUSDP1_LOCUS22484</name>
</gene>
<keyword evidence="2" id="KW-1185">Reference proteome</keyword>
<evidence type="ECO:0000313" key="1">
    <source>
        <dbReference type="EMBL" id="CAI2381040.1"/>
    </source>
</evidence>
<evidence type="ECO:0000313" key="2">
    <source>
        <dbReference type="Proteomes" id="UP001295684"/>
    </source>
</evidence>
<organism evidence="1 2">
    <name type="scientific">Euplotes crassus</name>
    <dbReference type="NCBI Taxonomy" id="5936"/>
    <lineage>
        <taxon>Eukaryota</taxon>
        <taxon>Sar</taxon>
        <taxon>Alveolata</taxon>
        <taxon>Ciliophora</taxon>
        <taxon>Intramacronucleata</taxon>
        <taxon>Spirotrichea</taxon>
        <taxon>Hypotrichia</taxon>
        <taxon>Euplotida</taxon>
        <taxon>Euplotidae</taxon>
        <taxon>Moneuplotes</taxon>
    </lineage>
</organism>
<dbReference type="Proteomes" id="UP001295684">
    <property type="component" value="Unassembled WGS sequence"/>
</dbReference>